<feature type="compositionally biased region" description="Polar residues" evidence="1">
    <location>
        <begin position="47"/>
        <end position="56"/>
    </location>
</feature>
<reference evidence="2" key="1">
    <citation type="submission" date="2021-08" db="EMBL/GenBank/DDBJ databases">
        <title>WGS assembly of Ceratopteris richardii.</title>
        <authorList>
            <person name="Marchant D.B."/>
            <person name="Chen G."/>
            <person name="Jenkins J."/>
            <person name="Shu S."/>
            <person name="Leebens-Mack J."/>
            <person name="Grimwood J."/>
            <person name="Schmutz J."/>
            <person name="Soltis P."/>
            <person name="Soltis D."/>
            <person name="Chen Z.-H."/>
        </authorList>
    </citation>
    <scope>NUCLEOTIDE SEQUENCE</scope>
    <source>
        <strain evidence="2">Whitten #5841</strain>
        <tissue evidence="2">Leaf</tissue>
    </source>
</reference>
<keyword evidence="3" id="KW-1185">Reference proteome</keyword>
<feature type="region of interest" description="Disordered" evidence="1">
    <location>
        <begin position="39"/>
        <end position="76"/>
    </location>
</feature>
<gene>
    <name evidence="2" type="ORF">KP509_10G008400</name>
</gene>
<comment type="caution">
    <text evidence="2">The sequence shown here is derived from an EMBL/GenBank/DDBJ whole genome shotgun (WGS) entry which is preliminary data.</text>
</comment>
<evidence type="ECO:0000256" key="1">
    <source>
        <dbReference type="SAM" id="MobiDB-lite"/>
    </source>
</evidence>
<evidence type="ECO:0000313" key="3">
    <source>
        <dbReference type="Proteomes" id="UP000825935"/>
    </source>
</evidence>
<feature type="compositionally biased region" description="Low complexity" evidence="1">
    <location>
        <begin position="57"/>
        <end position="67"/>
    </location>
</feature>
<dbReference type="EMBL" id="CM035415">
    <property type="protein sequence ID" value="KAH7426608.1"/>
    <property type="molecule type" value="Genomic_DNA"/>
</dbReference>
<sequence>MFEFLTKKQRLAKLSSALKIHITLEAGKEIRRGSFELSAVNPDKGKQTSQIRQHLPSSSKGVRSSSAGKKRAISKN</sequence>
<dbReference type="AlphaFoldDB" id="A0A8T2TW22"/>
<proteinExistence type="predicted"/>
<protein>
    <submittedName>
        <fullName evidence="2">Uncharacterized protein</fullName>
    </submittedName>
</protein>
<organism evidence="2 3">
    <name type="scientific">Ceratopteris richardii</name>
    <name type="common">Triangle waterfern</name>
    <dbReference type="NCBI Taxonomy" id="49495"/>
    <lineage>
        <taxon>Eukaryota</taxon>
        <taxon>Viridiplantae</taxon>
        <taxon>Streptophyta</taxon>
        <taxon>Embryophyta</taxon>
        <taxon>Tracheophyta</taxon>
        <taxon>Polypodiopsida</taxon>
        <taxon>Polypodiidae</taxon>
        <taxon>Polypodiales</taxon>
        <taxon>Pteridineae</taxon>
        <taxon>Pteridaceae</taxon>
        <taxon>Parkerioideae</taxon>
        <taxon>Ceratopteris</taxon>
    </lineage>
</organism>
<name>A0A8T2TW22_CERRI</name>
<accession>A0A8T2TW22</accession>
<dbReference type="Proteomes" id="UP000825935">
    <property type="component" value="Chromosome 10"/>
</dbReference>
<evidence type="ECO:0000313" key="2">
    <source>
        <dbReference type="EMBL" id="KAH7426608.1"/>
    </source>
</evidence>